<dbReference type="EMBL" id="CP054841">
    <property type="protein sequence ID" value="QKV55494.1"/>
    <property type="molecule type" value="Genomic_DNA"/>
</dbReference>
<feature type="region of interest" description="Disordered" evidence="1">
    <location>
        <begin position="144"/>
        <end position="163"/>
    </location>
</feature>
<sequence length="163" mass="18488">MSVEPEHEDVSIFEDRLWHHKGWMARVIKNEDDDGWAVAMTQDGQAEPALVGPWTMGRDKKSPKPLDMSAFNTLVKTASEVIRRNEQHQAALLHKDIEIEVRGRRVTVALDIEPDEDNPSATLTATDAEGSELARIRVRPDHRLTRASAERWAEAGYPRAREE</sequence>
<dbReference type="AlphaFoldDB" id="A0A6N1X7X2"/>
<proteinExistence type="predicted"/>
<keyword evidence="3" id="KW-1185">Reference proteome</keyword>
<dbReference type="RefSeq" id="WP_175506282.1">
    <property type="nucleotide sequence ID" value="NZ_CAURQT010000003.1"/>
</dbReference>
<evidence type="ECO:0000313" key="3">
    <source>
        <dbReference type="Proteomes" id="UP000509579"/>
    </source>
</evidence>
<geneLocation type="plasmid" evidence="2 3">
    <name>unnamed1</name>
</geneLocation>
<name>A0A6N1X7X2_9BURK</name>
<protein>
    <submittedName>
        <fullName evidence="2">Uncharacterized protein</fullName>
    </submittedName>
</protein>
<organism evidence="2 3">
    <name type="scientific">Comamonas antarctica</name>
    <dbReference type="NCBI Taxonomy" id="2743470"/>
    <lineage>
        <taxon>Bacteria</taxon>
        <taxon>Pseudomonadati</taxon>
        <taxon>Pseudomonadota</taxon>
        <taxon>Betaproteobacteria</taxon>
        <taxon>Burkholderiales</taxon>
        <taxon>Comamonadaceae</taxon>
        <taxon>Comamonas</taxon>
    </lineage>
</organism>
<evidence type="ECO:0000313" key="2">
    <source>
        <dbReference type="EMBL" id="QKV55494.1"/>
    </source>
</evidence>
<dbReference type="Proteomes" id="UP000509579">
    <property type="component" value="Plasmid unnamed1"/>
</dbReference>
<keyword evidence="2" id="KW-0614">Plasmid</keyword>
<feature type="region of interest" description="Disordered" evidence="1">
    <location>
        <begin position="115"/>
        <end position="136"/>
    </location>
</feature>
<evidence type="ECO:0000256" key="1">
    <source>
        <dbReference type="SAM" id="MobiDB-lite"/>
    </source>
</evidence>
<dbReference type="KEGG" id="aant:HUK68_21505"/>
<gene>
    <name evidence="2" type="ORF">HUK68_21505</name>
</gene>
<reference evidence="2 3" key="1">
    <citation type="submission" date="2020-06" db="EMBL/GenBank/DDBJ databases">
        <title>Acidovorax antarctica sp. nov., isolated from Corinth ice sheet soil, Antarctic Fields Peninsula.</title>
        <authorList>
            <person name="Xu Q."/>
            <person name="Peng F."/>
        </authorList>
    </citation>
    <scope>NUCLEOTIDE SEQUENCE [LARGE SCALE GENOMIC DNA]</scope>
    <source>
        <strain evidence="2 3">16-35-5</strain>
        <plasmid evidence="2 3">unnamed1</plasmid>
    </source>
</reference>
<accession>A0A6N1X7X2</accession>